<dbReference type="EMBL" id="LGPB01000014">
    <property type="protein sequence ID" value="KRG17021.1"/>
    <property type="molecule type" value="Genomic_DNA"/>
</dbReference>
<evidence type="ECO:0000256" key="3">
    <source>
        <dbReference type="ARBA" id="ARBA00023163"/>
    </source>
</evidence>
<dbReference type="SMART" id="SM00866">
    <property type="entry name" value="UTRA"/>
    <property type="match status" value="1"/>
</dbReference>
<dbReference type="InterPro" id="IPR036390">
    <property type="entry name" value="WH_DNA-bd_sf"/>
</dbReference>
<evidence type="ECO:0000256" key="1">
    <source>
        <dbReference type="ARBA" id="ARBA00023015"/>
    </source>
</evidence>
<dbReference type="SUPFAM" id="SSF64288">
    <property type="entry name" value="Chorismate lyase-like"/>
    <property type="match status" value="1"/>
</dbReference>
<sequence>MYRGDGVKQKSAYQLISDKILEDIQKGIYRPGERLPAELEMAKRFDVSRETFRSAIRLLEKRGVVVVKHGVGTFITKMLPTIPSSLEILTKISDLIKMAGLIEDERKDFSKTIDCPPDWAQKLAIPTGTPISFHQRIRIANNEPVVLSQNIMAKSLIGEAFEKKELYGSLTEFLEKECNITILTSDSELIVPLHTDKLCQKLLVYPETTVLLMEQIHYNELNEPVMYSRDYFRNDIFQFKLRRTKRGIE</sequence>
<dbReference type="Proteomes" id="UP000053881">
    <property type="component" value="Unassembled WGS sequence"/>
</dbReference>
<keyword evidence="3" id="KW-0804">Transcription</keyword>
<dbReference type="InterPro" id="IPR050679">
    <property type="entry name" value="Bact_HTH_transcr_reg"/>
</dbReference>
<organism evidence="5 7">
    <name type="scientific">Lederbergia galactosidilytica</name>
    <dbReference type="NCBI Taxonomy" id="217031"/>
    <lineage>
        <taxon>Bacteria</taxon>
        <taxon>Bacillati</taxon>
        <taxon>Bacillota</taxon>
        <taxon>Bacilli</taxon>
        <taxon>Bacillales</taxon>
        <taxon>Bacillaceae</taxon>
        <taxon>Lederbergia</taxon>
    </lineage>
</organism>
<dbReference type="GO" id="GO:0045892">
    <property type="term" value="P:negative regulation of DNA-templated transcription"/>
    <property type="evidence" value="ECO:0007669"/>
    <property type="project" value="TreeGrafter"/>
</dbReference>
<feature type="domain" description="HTH gntR-type" evidence="4">
    <location>
        <begin position="10"/>
        <end position="78"/>
    </location>
</feature>
<evidence type="ECO:0000313" key="7">
    <source>
        <dbReference type="Proteomes" id="UP000053881"/>
    </source>
</evidence>
<reference evidence="5 7" key="2">
    <citation type="submission" date="2015-06" db="EMBL/GenBank/DDBJ databases">
        <title>Genome sequencing project of Bacillus galactosidilyticus PL133.</title>
        <authorList>
            <person name="Gaiero J."/>
            <person name="Nicol R."/>
            <person name="Habash M."/>
        </authorList>
    </citation>
    <scope>NUCLEOTIDE SEQUENCE [LARGE SCALE GENOMIC DNA]</scope>
    <source>
        <strain evidence="5 7">PL133</strain>
    </source>
</reference>
<dbReference type="CDD" id="cd07377">
    <property type="entry name" value="WHTH_GntR"/>
    <property type="match status" value="1"/>
</dbReference>
<dbReference type="PROSITE" id="PS50949">
    <property type="entry name" value="HTH_GNTR"/>
    <property type="match status" value="1"/>
</dbReference>
<evidence type="ECO:0000256" key="2">
    <source>
        <dbReference type="ARBA" id="ARBA00023125"/>
    </source>
</evidence>
<dbReference type="PANTHER" id="PTHR44846">
    <property type="entry name" value="MANNOSYL-D-GLYCERATE TRANSPORT/METABOLISM SYSTEM REPRESSOR MNGR-RELATED"/>
    <property type="match status" value="1"/>
</dbReference>
<evidence type="ECO:0000313" key="5">
    <source>
        <dbReference type="EMBL" id="KRG17021.1"/>
    </source>
</evidence>
<dbReference type="GO" id="GO:0003700">
    <property type="term" value="F:DNA-binding transcription factor activity"/>
    <property type="evidence" value="ECO:0007669"/>
    <property type="project" value="InterPro"/>
</dbReference>
<dbReference type="SUPFAM" id="SSF46785">
    <property type="entry name" value="Winged helix' DNA-binding domain"/>
    <property type="match status" value="1"/>
</dbReference>
<name>A0A0Q9Y868_9BACI</name>
<keyword evidence="2" id="KW-0238">DNA-binding</keyword>
<dbReference type="GO" id="GO:0003677">
    <property type="term" value="F:DNA binding"/>
    <property type="evidence" value="ECO:0007669"/>
    <property type="project" value="UniProtKB-KW"/>
</dbReference>
<dbReference type="InterPro" id="IPR000524">
    <property type="entry name" value="Tscrpt_reg_HTH_GntR"/>
</dbReference>
<dbReference type="PRINTS" id="PR00035">
    <property type="entry name" value="HTHGNTR"/>
</dbReference>
<evidence type="ECO:0000313" key="6">
    <source>
        <dbReference type="EMBL" id="OAK67123.1"/>
    </source>
</evidence>
<keyword evidence="1" id="KW-0805">Transcription regulation</keyword>
<dbReference type="PATRIC" id="fig|217031.4.peg.466"/>
<evidence type="ECO:0000259" key="4">
    <source>
        <dbReference type="PROSITE" id="PS50949"/>
    </source>
</evidence>
<dbReference type="SMART" id="SM00345">
    <property type="entry name" value="HTH_GNTR"/>
    <property type="match status" value="1"/>
</dbReference>
<accession>A0A0Q9Y868</accession>
<protein>
    <recommendedName>
        <fullName evidence="4">HTH gntR-type domain-containing protein</fullName>
    </recommendedName>
</protein>
<reference evidence="6 8" key="1">
    <citation type="submission" date="2015-05" db="EMBL/GenBank/DDBJ databases">
        <title>Comparison of genome.</title>
        <authorList>
            <person name="Zheng Z."/>
            <person name="Sun M."/>
        </authorList>
    </citation>
    <scope>NUCLEOTIDE SEQUENCE [LARGE SCALE GENOMIC DNA]</scope>
    <source>
        <strain evidence="6 8">G25-74</strain>
    </source>
</reference>
<evidence type="ECO:0000313" key="8">
    <source>
        <dbReference type="Proteomes" id="UP000077881"/>
    </source>
</evidence>
<dbReference type="Gene3D" id="1.10.10.10">
    <property type="entry name" value="Winged helix-like DNA-binding domain superfamily/Winged helix DNA-binding domain"/>
    <property type="match status" value="1"/>
</dbReference>
<dbReference type="STRING" id="217031.ABB05_21405"/>
<dbReference type="Gene3D" id="3.40.1410.10">
    <property type="entry name" value="Chorismate lyase-like"/>
    <property type="match status" value="1"/>
</dbReference>
<dbReference type="AlphaFoldDB" id="A0A0Q9Y868"/>
<keyword evidence="8" id="KW-1185">Reference proteome</keyword>
<dbReference type="Proteomes" id="UP000077881">
    <property type="component" value="Unassembled WGS sequence"/>
</dbReference>
<dbReference type="InterPro" id="IPR028978">
    <property type="entry name" value="Chorismate_lyase_/UTRA_dom_sf"/>
</dbReference>
<proteinExistence type="predicted"/>
<dbReference type="EMBL" id="LDJR01000061">
    <property type="protein sequence ID" value="OAK67123.1"/>
    <property type="molecule type" value="Genomic_DNA"/>
</dbReference>
<dbReference type="InterPro" id="IPR011663">
    <property type="entry name" value="UTRA"/>
</dbReference>
<gene>
    <name evidence="6" type="ORF">ABB05_21405</name>
    <name evidence="5" type="ORF">ACA29_01330</name>
</gene>
<dbReference type="InterPro" id="IPR036388">
    <property type="entry name" value="WH-like_DNA-bd_sf"/>
</dbReference>
<dbReference type="Pfam" id="PF07702">
    <property type="entry name" value="UTRA"/>
    <property type="match status" value="1"/>
</dbReference>
<dbReference type="PANTHER" id="PTHR44846:SF17">
    <property type="entry name" value="GNTR-FAMILY TRANSCRIPTIONAL REGULATOR"/>
    <property type="match status" value="1"/>
</dbReference>
<comment type="caution">
    <text evidence="5">The sequence shown here is derived from an EMBL/GenBank/DDBJ whole genome shotgun (WGS) entry which is preliminary data.</text>
</comment>
<dbReference type="Pfam" id="PF00392">
    <property type="entry name" value="GntR"/>
    <property type="match status" value="1"/>
</dbReference>
<dbReference type="OrthoDB" id="149756at2"/>